<protein>
    <submittedName>
        <fullName evidence="1">Uncharacterized protein</fullName>
    </submittedName>
</protein>
<dbReference type="EMBL" id="ML996579">
    <property type="protein sequence ID" value="KAF2754711.1"/>
    <property type="molecule type" value="Genomic_DNA"/>
</dbReference>
<dbReference type="AlphaFoldDB" id="A0A6A6W0W0"/>
<evidence type="ECO:0000313" key="1">
    <source>
        <dbReference type="EMBL" id="KAF2754711.1"/>
    </source>
</evidence>
<dbReference type="RefSeq" id="XP_033597162.1">
    <property type="nucleotide sequence ID" value="XM_033739148.1"/>
</dbReference>
<keyword evidence="2" id="KW-1185">Reference proteome</keyword>
<organism evidence="1 2">
    <name type="scientific">Pseudovirgaria hyperparasitica</name>
    <dbReference type="NCBI Taxonomy" id="470096"/>
    <lineage>
        <taxon>Eukaryota</taxon>
        <taxon>Fungi</taxon>
        <taxon>Dikarya</taxon>
        <taxon>Ascomycota</taxon>
        <taxon>Pezizomycotina</taxon>
        <taxon>Dothideomycetes</taxon>
        <taxon>Dothideomycetes incertae sedis</taxon>
        <taxon>Acrospermales</taxon>
        <taxon>Acrospermaceae</taxon>
        <taxon>Pseudovirgaria</taxon>
    </lineage>
</organism>
<proteinExistence type="predicted"/>
<evidence type="ECO:0000313" key="2">
    <source>
        <dbReference type="Proteomes" id="UP000799437"/>
    </source>
</evidence>
<gene>
    <name evidence="1" type="ORF">EJ05DRAFT_130852</name>
</gene>
<dbReference type="Proteomes" id="UP000799437">
    <property type="component" value="Unassembled WGS sequence"/>
</dbReference>
<reference evidence="1" key="1">
    <citation type="journal article" date="2020" name="Stud. Mycol.">
        <title>101 Dothideomycetes genomes: a test case for predicting lifestyles and emergence of pathogens.</title>
        <authorList>
            <person name="Haridas S."/>
            <person name="Albert R."/>
            <person name="Binder M."/>
            <person name="Bloem J."/>
            <person name="Labutti K."/>
            <person name="Salamov A."/>
            <person name="Andreopoulos B."/>
            <person name="Baker S."/>
            <person name="Barry K."/>
            <person name="Bills G."/>
            <person name="Bluhm B."/>
            <person name="Cannon C."/>
            <person name="Castanera R."/>
            <person name="Culley D."/>
            <person name="Daum C."/>
            <person name="Ezra D."/>
            <person name="Gonzalez J."/>
            <person name="Henrissat B."/>
            <person name="Kuo A."/>
            <person name="Liang C."/>
            <person name="Lipzen A."/>
            <person name="Lutzoni F."/>
            <person name="Magnuson J."/>
            <person name="Mondo S."/>
            <person name="Nolan M."/>
            <person name="Ohm R."/>
            <person name="Pangilinan J."/>
            <person name="Park H.-J."/>
            <person name="Ramirez L."/>
            <person name="Alfaro M."/>
            <person name="Sun H."/>
            <person name="Tritt A."/>
            <person name="Yoshinaga Y."/>
            <person name="Zwiers L.-H."/>
            <person name="Turgeon B."/>
            <person name="Goodwin S."/>
            <person name="Spatafora J."/>
            <person name="Crous P."/>
            <person name="Grigoriev I."/>
        </authorList>
    </citation>
    <scope>NUCLEOTIDE SEQUENCE</scope>
    <source>
        <strain evidence="1">CBS 121739</strain>
    </source>
</reference>
<accession>A0A6A6W0W0</accession>
<sequence length="198" mass="21735">MPPPNYQHDTLPNPTRQELLSILQMMLPVFGGTSIQANAVYPHDIHDLSSPQYERLADRLHGLCTADRSIVWCRVRDLACGGRVVGAAQWCFYDGDGIGEGGDGSVEERVEEATARLFDGPETADDTWESAGEKAWARAVYGVFIRSRCEVLRREARPVVGELAFVAVVAVSQGRPTTVCLSVCLSVYCNLRCWATAC</sequence>
<name>A0A6A6W0W0_9PEZI</name>
<dbReference type="GeneID" id="54480202"/>